<dbReference type="Pfam" id="PF00912">
    <property type="entry name" value="Transgly"/>
    <property type="match status" value="1"/>
</dbReference>
<keyword evidence="8" id="KW-0133">Cell shape</keyword>
<feature type="region of interest" description="Disordered" evidence="14">
    <location>
        <begin position="786"/>
        <end position="826"/>
    </location>
</feature>
<accession>E3J7F9</accession>
<dbReference type="InterPro" id="IPR023346">
    <property type="entry name" value="Lysozyme-like_dom_sf"/>
</dbReference>
<dbReference type="InterPro" id="IPR001264">
    <property type="entry name" value="Glyco_trans_51"/>
</dbReference>
<dbReference type="CDD" id="cd06577">
    <property type="entry name" value="PASTA_pknB"/>
    <property type="match status" value="1"/>
</dbReference>
<dbReference type="Gene3D" id="3.40.710.10">
    <property type="entry name" value="DD-peptidase/beta-lactamase superfamily"/>
    <property type="match status" value="1"/>
</dbReference>
<feature type="region of interest" description="Disordered" evidence="14">
    <location>
        <begin position="1"/>
        <end position="21"/>
    </location>
</feature>
<dbReference type="Pfam" id="PF00905">
    <property type="entry name" value="Transpeptidase"/>
    <property type="match status" value="1"/>
</dbReference>
<organism evidence="17 18">
    <name type="scientific">Pseudofrankia inefficax (strain DSM 45817 / CECT 9037 / DDB 130130 / EuI1c)</name>
    <name type="common">Frankia inefficax</name>
    <dbReference type="NCBI Taxonomy" id="298654"/>
    <lineage>
        <taxon>Bacteria</taxon>
        <taxon>Bacillati</taxon>
        <taxon>Actinomycetota</taxon>
        <taxon>Actinomycetes</taxon>
        <taxon>Frankiales</taxon>
        <taxon>Frankiaceae</taxon>
        <taxon>Pseudofrankia</taxon>
    </lineage>
</organism>
<dbReference type="STRING" id="298654.FraEuI1c_0346"/>
<comment type="similarity">
    <text evidence="2">In the N-terminal section; belongs to the glycosyltransferase 51 family.</text>
</comment>
<keyword evidence="10" id="KW-0511">Multifunctional enzyme</keyword>
<evidence type="ECO:0000256" key="4">
    <source>
        <dbReference type="ARBA" id="ARBA00022670"/>
    </source>
</evidence>
<evidence type="ECO:0000256" key="13">
    <source>
        <dbReference type="ARBA" id="ARBA00049902"/>
    </source>
</evidence>
<dbReference type="GO" id="GO:0009252">
    <property type="term" value="P:peptidoglycan biosynthetic process"/>
    <property type="evidence" value="ECO:0007669"/>
    <property type="project" value="UniProtKB-KW"/>
</dbReference>
<dbReference type="AlphaFoldDB" id="E3J7F9"/>
<evidence type="ECO:0000256" key="1">
    <source>
        <dbReference type="ARBA" id="ARBA00007090"/>
    </source>
</evidence>
<name>E3J7F9_PSEI1</name>
<dbReference type="Gene3D" id="1.10.3810.10">
    <property type="entry name" value="Biosynthetic peptidoglycan transglycosylase-like"/>
    <property type="match status" value="1"/>
</dbReference>
<dbReference type="InterPro" id="IPR005543">
    <property type="entry name" value="PASTA_dom"/>
</dbReference>
<gene>
    <name evidence="17" type="ordered locus">FraEuI1c_0346</name>
</gene>
<dbReference type="PROSITE" id="PS51178">
    <property type="entry name" value="PASTA"/>
    <property type="match status" value="1"/>
</dbReference>
<dbReference type="GO" id="GO:0008955">
    <property type="term" value="F:peptidoglycan glycosyltransferase activity"/>
    <property type="evidence" value="ECO:0007669"/>
    <property type="project" value="UniProtKB-EC"/>
</dbReference>
<feature type="compositionally biased region" description="Polar residues" evidence="14">
    <location>
        <begin position="793"/>
        <end position="803"/>
    </location>
</feature>
<keyword evidence="6 17" id="KW-0808">Transferase</keyword>
<dbReference type="GO" id="GO:0008658">
    <property type="term" value="F:penicillin binding"/>
    <property type="evidence" value="ECO:0007669"/>
    <property type="project" value="InterPro"/>
</dbReference>
<keyword evidence="5" id="KW-0328">Glycosyltransferase</keyword>
<reference evidence="17 18" key="1">
    <citation type="submission" date="2010-10" db="EMBL/GenBank/DDBJ databases">
        <title>Complete sequence of Frankia sp. EuI1c.</title>
        <authorList>
            <consortium name="US DOE Joint Genome Institute"/>
            <person name="Lucas S."/>
            <person name="Copeland A."/>
            <person name="Lapidus A."/>
            <person name="Cheng J.-F."/>
            <person name="Bruce D."/>
            <person name="Goodwin L."/>
            <person name="Pitluck S."/>
            <person name="Chertkov O."/>
            <person name="Detter J.C."/>
            <person name="Han C."/>
            <person name="Tapia R."/>
            <person name="Land M."/>
            <person name="Hauser L."/>
            <person name="Jeffries C."/>
            <person name="Kyrpides N."/>
            <person name="Ivanova N."/>
            <person name="Mikhailova N."/>
            <person name="Beauchemin N."/>
            <person name="Sen A."/>
            <person name="Sur S.A."/>
            <person name="Gtari M."/>
            <person name="Wall L."/>
            <person name="Tisa L."/>
            <person name="Woyke T."/>
        </authorList>
    </citation>
    <scope>NUCLEOTIDE SEQUENCE [LARGE SCALE GENOMIC DNA]</scope>
    <source>
        <strain evidence="18">DSM 45817 / CECT 9037 / EuI1c</strain>
    </source>
</reference>
<dbReference type="EMBL" id="CP002299">
    <property type="protein sequence ID" value="ADP78432.1"/>
    <property type="molecule type" value="Genomic_DNA"/>
</dbReference>
<evidence type="ECO:0000256" key="14">
    <source>
        <dbReference type="SAM" id="MobiDB-lite"/>
    </source>
</evidence>
<feature type="transmembrane region" description="Helical" evidence="15">
    <location>
        <begin position="33"/>
        <end position="57"/>
    </location>
</feature>
<dbReference type="RefSeq" id="WP_013421555.1">
    <property type="nucleotide sequence ID" value="NC_014666.1"/>
</dbReference>
<proteinExistence type="inferred from homology"/>
<dbReference type="SUPFAM" id="SSF56601">
    <property type="entry name" value="beta-lactamase/transpeptidase-like"/>
    <property type="match status" value="1"/>
</dbReference>
<dbReference type="PANTHER" id="PTHR32282:SF33">
    <property type="entry name" value="PEPTIDOGLYCAN GLYCOSYLTRANSFERASE"/>
    <property type="match status" value="1"/>
</dbReference>
<dbReference type="InterPro" id="IPR050396">
    <property type="entry name" value="Glycosyltr_51/Transpeptidase"/>
</dbReference>
<evidence type="ECO:0000313" key="18">
    <source>
        <dbReference type="Proteomes" id="UP000002484"/>
    </source>
</evidence>
<dbReference type="FunCoup" id="E3J7F9">
    <property type="interactions" value="1"/>
</dbReference>
<evidence type="ECO:0000256" key="3">
    <source>
        <dbReference type="ARBA" id="ARBA00022645"/>
    </source>
</evidence>
<dbReference type="Gene3D" id="3.30.10.20">
    <property type="match status" value="1"/>
</dbReference>
<dbReference type="PANTHER" id="PTHR32282">
    <property type="entry name" value="BINDING PROTEIN TRANSPEPTIDASE, PUTATIVE-RELATED"/>
    <property type="match status" value="1"/>
</dbReference>
<comment type="catalytic activity">
    <reaction evidence="12">
        <text>Preferential cleavage: (Ac)2-L-Lys-D-Ala-|-D-Ala. Also transpeptidation of peptidyl-alanyl moieties that are N-acyl substituents of D-alanine.</text>
        <dbReference type="EC" id="3.4.16.4"/>
    </reaction>
</comment>
<keyword evidence="7" id="KW-0378">Hydrolase</keyword>
<dbReference type="eggNOG" id="COG0744">
    <property type="taxonomic scope" value="Bacteria"/>
</dbReference>
<evidence type="ECO:0000256" key="5">
    <source>
        <dbReference type="ARBA" id="ARBA00022676"/>
    </source>
</evidence>
<evidence type="ECO:0000256" key="11">
    <source>
        <dbReference type="ARBA" id="ARBA00023316"/>
    </source>
</evidence>
<keyword evidence="15" id="KW-0472">Membrane</keyword>
<protein>
    <submittedName>
        <fullName evidence="17">Glycosyl transferase family 51</fullName>
    </submittedName>
</protein>
<comment type="catalytic activity">
    <reaction evidence="13">
        <text>[GlcNAc-(1-&gt;4)-Mur2Ac(oyl-L-Ala-gamma-D-Glu-L-Lys-D-Ala-D-Ala)](n)-di-trans,octa-cis-undecaprenyl diphosphate + beta-D-GlcNAc-(1-&gt;4)-Mur2Ac(oyl-L-Ala-gamma-D-Glu-L-Lys-D-Ala-D-Ala)-di-trans,octa-cis-undecaprenyl diphosphate = [GlcNAc-(1-&gt;4)-Mur2Ac(oyl-L-Ala-gamma-D-Glu-L-Lys-D-Ala-D-Ala)](n+1)-di-trans,octa-cis-undecaprenyl diphosphate + di-trans,octa-cis-undecaprenyl diphosphate + H(+)</text>
        <dbReference type="Rhea" id="RHEA:23708"/>
        <dbReference type="Rhea" id="RHEA-COMP:9602"/>
        <dbReference type="Rhea" id="RHEA-COMP:9603"/>
        <dbReference type="ChEBI" id="CHEBI:15378"/>
        <dbReference type="ChEBI" id="CHEBI:58405"/>
        <dbReference type="ChEBI" id="CHEBI:60033"/>
        <dbReference type="ChEBI" id="CHEBI:78435"/>
        <dbReference type="EC" id="2.4.99.28"/>
    </reaction>
</comment>
<sequence length="826" mass="86686">MGTRVKPRAKTGGSSQRPVRADRRVTIRRLSGALFASAAAGLVIALLAAPFVGLVGISAKSGADEFLALPENLTVGPLVEPSTILDARGNVIATLVGDQYREVVPLSQVPQVMRNAIIDIEDARFYQHSGVDYKGMIRAYVANRNNGSVTQGASTITQQYVKNVLLQAATTPEERKAATAQTVDRKLREARYALYLDQHLPKDKILEGYLNIAYFGDGAYGIQAAAKRYFNVDVSQLTLPQAAMLAGLVKNPTAYDPIQHPQSAQDRRGLVLDAMQTHGHISAADLVAAKAAPLGLNLRPHSADSCADSTTPFFCDQIRQMLLADRTFAPSSEAASKLLFDGGLTIHTTLDPVAQAAADSSARTIVPPGNRVAAGVAMVQPGTGAVLALTENRDYGSTDDGQPPATTTDFVHTKEVYPTKETSFSPGSTFKMFALASALEQGLPLSTTFMSPACYHSDQFPNPKPNDCYANADPSEAGPYSLTTATWNSVNTYYVQLEQKIGVLKIAEMARRLGVSSCRVQPQTANLQTNSPCHKFEGVGSVDGSFVIGSNEISTLDLATAYATIAAHGERCDPVFITSITQQIGGADRLVNYTKPGSCEQVLNPTVADTVTSVLEGVISHGTATANGQIGRPAAGKTGTAEDFTTASFVGFVPQLATAVTLADPRGPQSHPLRNVLGYAHVYGGDLPTKIWSSTMRQTLDGLKLPVEALPPPDNTQPVLPNVVVPNVVGALAPAAVAFLQSQGFSAQVRGNPNSVVLLQYPSAGSQVPAGQTIALVTPGGSIAGLAALDPGGTQTQGQDPSQNPTPPAGTGTGRRGGRPPTANSG</sequence>
<dbReference type="Proteomes" id="UP000002484">
    <property type="component" value="Chromosome"/>
</dbReference>
<feature type="domain" description="PASTA" evidence="16">
    <location>
        <begin position="719"/>
        <end position="780"/>
    </location>
</feature>
<dbReference type="GO" id="GO:0008360">
    <property type="term" value="P:regulation of cell shape"/>
    <property type="evidence" value="ECO:0007669"/>
    <property type="project" value="UniProtKB-KW"/>
</dbReference>
<evidence type="ECO:0000256" key="12">
    <source>
        <dbReference type="ARBA" id="ARBA00034000"/>
    </source>
</evidence>
<keyword evidence="11" id="KW-0961">Cell wall biogenesis/degradation</keyword>
<dbReference type="SUPFAM" id="SSF53955">
    <property type="entry name" value="Lysozyme-like"/>
    <property type="match status" value="1"/>
</dbReference>
<evidence type="ECO:0000256" key="2">
    <source>
        <dbReference type="ARBA" id="ARBA00007739"/>
    </source>
</evidence>
<dbReference type="InParanoid" id="E3J7F9"/>
<comment type="similarity">
    <text evidence="1">In the C-terminal section; belongs to the transpeptidase family.</text>
</comment>
<keyword evidence="4" id="KW-0645">Protease</keyword>
<evidence type="ECO:0000313" key="17">
    <source>
        <dbReference type="EMBL" id="ADP78432.1"/>
    </source>
</evidence>
<dbReference type="GO" id="GO:0006508">
    <property type="term" value="P:proteolysis"/>
    <property type="evidence" value="ECO:0007669"/>
    <property type="project" value="UniProtKB-KW"/>
</dbReference>
<dbReference type="GO" id="GO:0009002">
    <property type="term" value="F:serine-type D-Ala-D-Ala carboxypeptidase activity"/>
    <property type="evidence" value="ECO:0007669"/>
    <property type="project" value="UniProtKB-EC"/>
</dbReference>
<dbReference type="FunFam" id="1.10.3810.10:FF:000001">
    <property type="entry name" value="Penicillin-binding protein 1A"/>
    <property type="match status" value="1"/>
</dbReference>
<keyword evidence="18" id="KW-1185">Reference proteome</keyword>
<evidence type="ECO:0000256" key="7">
    <source>
        <dbReference type="ARBA" id="ARBA00022801"/>
    </source>
</evidence>
<evidence type="ECO:0000256" key="8">
    <source>
        <dbReference type="ARBA" id="ARBA00022960"/>
    </source>
</evidence>
<keyword evidence="3" id="KW-0121">Carboxypeptidase</keyword>
<dbReference type="InterPro" id="IPR036950">
    <property type="entry name" value="PBP_transglycosylase"/>
</dbReference>
<dbReference type="InterPro" id="IPR012338">
    <property type="entry name" value="Beta-lactam/transpept-like"/>
</dbReference>
<keyword evidence="9" id="KW-0573">Peptidoglycan synthesis</keyword>
<dbReference type="GO" id="GO:0030288">
    <property type="term" value="C:outer membrane-bounded periplasmic space"/>
    <property type="evidence" value="ECO:0007669"/>
    <property type="project" value="TreeGrafter"/>
</dbReference>
<evidence type="ECO:0000256" key="15">
    <source>
        <dbReference type="SAM" id="Phobius"/>
    </source>
</evidence>
<evidence type="ECO:0000256" key="6">
    <source>
        <dbReference type="ARBA" id="ARBA00022679"/>
    </source>
</evidence>
<evidence type="ECO:0000259" key="16">
    <source>
        <dbReference type="PROSITE" id="PS51178"/>
    </source>
</evidence>
<dbReference type="InterPro" id="IPR001460">
    <property type="entry name" value="PCN-bd_Tpept"/>
</dbReference>
<keyword evidence="15" id="KW-0812">Transmembrane</keyword>
<evidence type="ECO:0000256" key="10">
    <source>
        <dbReference type="ARBA" id="ARBA00023268"/>
    </source>
</evidence>
<dbReference type="KEGG" id="fri:FraEuI1c_0346"/>
<dbReference type="CAZy" id="GT51">
    <property type="family name" value="Glycosyltransferase Family 51"/>
</dbReference>
<evidence type="ECO:0000256" key="9">
    <source>
        <dbReference type="ARBA" id="ARBA00022984"/>
    </source>
</evidence>
<dbReference type="GO" id="GO:0071555">
    <property type="term" value="P:cell wall organization"/>
    <property type="evidence" value="ECO:0007669"/>
    <property type="project" value="UniProtKB-KW"/>
</dbReference>
<keyword evidence="15" id="KW-1133">Transmembrane helix</keyword>
<dbReference type="Pfam" id="PF03793">
    <property type="entry name" value="PASTA"/>
    <property type="match status" value="1"/>
</dbReference>
<dbReference type="HOGENOM" id="CLU_006354_2_6_11"/>